<reference evidence="2" key="1">
    <citation type="journal article" date="2016" name="Nat. Commun.">
        <title>The Gonium pectorale genome demonstrates co-option of cell cycle regulation during the evolution of multicellularity.</title>
        <authorList>
            <person name="Hanschen E.R."/>
            <person name="Marriage T.N."/>
            <person name="Ferris P.J."/>
            <person name="Hamaji T."/>
            <person name="Toyoda A."/>
            <person name="Fujiyama A."/>
            <person name="Neme R."/>
            <person name="Noguchi H."/>
            <person name="Minakuchi Y."/>
            <person name="Suzuki M."/>
            <person name="Kawai-Toyooka H."/>
            <person name="Smith D.R."/>
            <person name="Sparks H."/>
            <person name="Anderson J."/>
            <person name="Bakaric R."/>
            <person name="Luria V."/>
            <person name="Karger A."/>
            <person name="Kirschner M.W."/>
            <person name="Durand P.M."/>
            <person name="Michod R.E."/>
            <person name="Nozaki H."/>
            <person name="Olson B.J."/>
        </authorList>
    </citation>
    <scope>NUCLEOTIDE SEQUENCE [LARGE SCALE GENOMIC DNA]</scope>
    <source>
        <strain evidence="2">NIES-2863</strain>
    </source>
</reference>
<name>A0A150GQY9_GONPE</name>
<sequence length="144" mass="14844">MAACKSGHAGAVSLLLSRGARVDTTYGSELVMAVSVDVVDALLTSVPALSAHLGRALVAAAGANRLGVVCALLRHGADPLHENGVALCEAAYQNHRAVLEALLKAGGPRMYGSAAVGNALKLARRWGRDDVAETLATLQHRVDL</sequence>
<dbReference type="EMBL" id="LSYV01000011">
    <property type="protein sequence ID" value="KXZ52203.1"/>
    <property type="molecule type" value="Genomic_DNA"/>
</dbReference>
<dbReference type="Gene3D" id="1.25.40.20">
    <property type="entry name" value="Ankyrin repeat-containing domain"/>
    <property type="match status" value="1"/>
</dbReference>
<comment type="caution">
    <text evidence="1">The sequence shown here is derived from an EMBL/GenBank/DDBJ whole genome shotgun (WGS) entry which is preliminary data.</text>
</comment>
<evidence type="ECO:0000313" key="2">
    <source>
        <dbReference type="Proteomes" id="UP000075714"/>
    </source>
</evidence>
<keyword evidence="2" id="KW-1185">Reference proteome</keyword>
<dbReference type="STRING" id="33097.A0A150GQY9"/>
<gene>
    <name evidence="1" type="ORF">GPECTOR_10g834</name>
</gene>
<accession>A0A150GQY9</accession>
<dbReference type="Proteomes" id="UP000075714">
    <property type="component" value="Unassembled WGS sequence"/>
</dbReference>
<dbReference type="InterPro" id="IPR036770">
    <property type="entry name" value="Ankyrin_rpt-contain_sf"/>
</dbReference>
<dbReference type="AlphaFoldDB" id="A0A150GQY9"/>
<dbReference type="SUPFAM" id="SSF48403">
    <property type="entry name" value="Ankyrin repeat"/>
    <property type="match status" value="1"/>
</dbReference>
<organism evidence="1 2">
    <name type="scientific">Gonium pectorale</name>
    <name type="common">Green alga</name>
    <dbReference type="NCBI Taxonomy" id="33097"/>
    <lineage>
        <taxon>Eukaryota</taxon>
        <taxon>Viridiplantae</taxon>
        <taxon>Chlorophyta</taxon>
        <taxon>core chlorophytes</taxon>
        <taxon>Chlorophyceae</taxon>
        <taxon>CS clade</taxon>
        <taxon>Chlamydomonadales</taxon>
        <taxon>Volvocaceae</taxon>
        <taxon>Gonium</taxon>
    </lineage>
</organism>
<evidence type="ECO:0000313" key="1">
    <source>
        <dbReference type="EMBL" id="KXZ52203.1"/>
    </source>
</evidence>
<proteinExistence type="predicted"/>
<dbReference type="OrthoDB" id="540246at2759"/>
<protein>
    <submittedName>
        <fullName evidence="1">Uncharacterized protein</fullName>
    </submittedName>
</protein>